<feature type="transmembrane region" description="Helical" evidence="8">
    <location>
        <begin position="328"/>
        <end position="347"/>
    </location>
</feature>
<evidence type="ECO:0000256" key="3">
    <source>
        <dbReference type="ARBA" id="ARBA00022676"/>
    </source>
</evidence>
<feature type="transmembrane region" description="Helical" evidence="8">
    <location>
        <begin position="116"/>
        <end position="142"/>
    </location>
</feature>
<feature type="transmembrane region" description="Helical" evidence="8">
    <location>
        <begin position="34"/>
        <end position="53"/>
    </location>
</feature>
<evidence type="ECO:0000256" key="6">
    <source>
        <dbReference type="ARBA" id="ARBA00022989"/>
    </source>
</evidence>
<organism evidence="10 11">
    <name type="scientific">Aciditerrimonas ferrireducens</name>
    <dbReference type="NCBI Taxonomy" id="667306"/>
    <lineage>
        <taxon>Bacteria</taxon>
        <taxon>Bacillati</taxon>
        <taxon>Actinomycetota</taxon>
        <taxon>Acidimicrobiia</taxon>
        <taxon>Acidimicrobiales</taxon>
        <taxon>Acidimicrobiaceae</taxon>
        <taxon>Aciditerrimonas</taxon>
    </lineage>
</organism>
<dbReference type="InterPro" id="IPR050297">
    <property type="entry name" value="LipidA_mod_glycosyltrf_83"/>
</dbReference>
<proteinExistence type="predicted"/>
<evidence type="ECO:0000256" key="2">
    <source>
        <dbReference type="ARBA" id="ARBA00022475"/>
    </source>
</evidence>
<keyword evidence="2" id="KW-1003">Cell membrane</keyword>
<keyword evidence="7 8" id="KW-0472">Membrane</keyword>
<feature type="transmembrane region" description="Helical" evidence="8">
    <location>
        <begin position="149"/>
        <end position="166"/>
    </location>
</feature>
<sequence length="580" mass="62533">MTGTLFEPRAAAEPRDVLAGVPDRPDRRLGSRRILHGAVLLVTLAGIGLARAWNVAGWPAMSNDDEGTYLDRAWAVQTGLGAHHGPAPYTYWYDHPPFGWMQLAVWTWLTRTFRPGVMVVASGRAAMVLVVVVTAALVYLLARRLGCRPLFSLAAVALFGLSPLSLDVARMVMLDTIGLPWVVAAFALACSPKRRLAAAFGSGACFAGAVLSKETYLLLLPAVVVTLWLHWEPRLRRMAVTAQLGSAALFGSFYVLYAALKGELLPGKGHVSLLGAIEWQLAQRSGSGSVFNPTSASHHLVAGWLHVDPWLLGLGLGALPVALVVRRLRGVGLAYLTFCLTPLRPGYLPDTFVTGALPFAALVAAASLDALWSGLPAWLAKRRLARRAVDAPARRRARLVARHRRLGQAVLLGVVGALAAGLVPSWIRGDGHAFGAHENGAMVAVSQWLAHHLPRNAVVLTDDDIWPQLVDDGLPPDHVVWFWEFDLDPAVRARFPGGWRDVQYVVGTPTLRSGLVSGAEELPQVVQAVAHSVPVVRFGSGNTWTSVRRVVAGRGDPPWWLPGYGTLHSPTHGPQKGERL</sequence>
<protein>
    <submittedName>
        <fullName evidence="10">ArnT family glycosyltransferase</fullName>
        <ecNumber evidence="10">2.4.-.-</ecNumber>
    </submittedName>
</protein>
<dbReference type="PANTHER" id="PTHR33908:SF11">
    <property type="entry name" value="MEMBRANE PROTEIN"/>
    <property type="match status" value="1"/>
</dbReference>
<evidence type="ECO:0000313" key="11">
    <source>
        <dbReference type="Proteomes" id="UP001589788"/>
    </source>
</evidence>
<evidence type="ECO:0000256" key="7">
    <source>
        <dbReference type="ARBA" id="ARBA00023136"/>
    </source>
</evidence>
<keyword evidence="5 8" id="KW-0812">Transmembrane</keyword>
<dbReference type="GO" id="GO:0016757">
    <property type="term" value="F:glycosyltransferase activity"/>
    <property type="evidence" value="ECO:0007669"/>
    <property type="project" value="UniProtKB-KW"/>
</dbReference>
<dbReference type="InterPro" id="IPR038731">
    <property type="entry name" value="RgtA/B/C-like"/>
</dbReference>
<dbReference type="RefSeq" id="WP_377788254.1">
    <property type="nucleotide sequence ID" value="NZ_JBHLYQ010000021.1"/>
</dbReference>
<comment type="subcellular location">
    <subcellularLocation>
        <location evidence="1">Cell membrane</location>
        <topology evidence="1">Multi-pass membrane protein</topology>
    </subcellularLocation>
</comment>
<evidence type="ECO:0000256" key="5">
    <source>
        <dbReference type="ARBA" id="ARBA00022692"/>
    </source>
</evidence>
<gene>
    <name evidence="10" type="ORF">ACFFRE_03480</name>
</gene>
<feature type="transmembrane region" description="Helical" evidence="8">
    <location>
        <begin position="359"/>
        <end position="379"/>
    </location>
</feature>
<dbReference type="PANTHER" id="PTHR33908">
    <property type="entry name" value="MANNOSYLTRANSFERASE YKCB-RELATED"/>
    <property type="match status" value="1"/>
</dbReference>
<dbReference type="EMBL" id="JBHLYQ010000021">
    <property type="protein sequence ID" value="MFC0081222.1"/>
    <property type="molecule type" value="Genomic_DNA"/>
</dbReference>
<dbReference type="Pfam" id="PF13231">
    <property type="entry name" value="PMT_2"/>
    <property type="match status" value="1"/>
</dbReference>
<name>A0ABV6C4P6_9ACTN</name>
<keyword evidence="6 8" id="KW-1133">Transmembrane helix</keyword>
<feature type="transmembrane region" description="Helical" evidence="8">
    <location>
        <begin position="203"/>
        <end position="228"/>
    </location>
</feature>
<keyword evidence="4 10" id="KW-0808">Transferase</keyword>
<evidence type="ECO:0000313" key="10">
    <source>
        <dbReference type="EMBL" id="MFC0081222.1"/>
    </source>
</evidence>
<reference evidence="10 11" key="1">
    <citation type="submission" date="2024-09" db="EMBL/GenBank/DDBJ databases">
        <authorList>
            <person name="Sun Q."/>
            <person name="Mori K."/>
        </authorList>
    </citation>
    <scope>NUCLEOTIDE SEQUENCE [LARGE SCALE GENOMIC DNA]</scope>
    <source>
        <strain evidence="10 11">JCM 15389</strain>
    </source>
</reference>
<feature type="domain" description="Glycosyltransferase RgtA/B/C/D-like" evidence="9">
    <location>
        <begin position="121"/>
        <end position="239"/>
    </location>
</feature>
<evidence type="ECO:0000256" key="8">
    <source>
        <dbReference type="SAM" id="Phobius"/>
    </source>
</evidence>
<evidence type="ECO:0000259" key="9">
    <source>
        <dbReference type="Pfam" id="PF13231"/>
    </source>
</evidence>
<evidence type="ECO:0000256" key="1">
    <source>
        <dbReference type="ARBA" id="ARBA00004651"/>
    </source>
</evidence>
<accession>A0ABV6C4P6</accession>
<comment type="caution">
    <text evidence="10">The sequence shown here is derived from an EMBL/GenBank/DDBJ whole genome shotgun (WGS) entry which is preliminary data.</text>
</comment>
<dbReference type="Proteomes" id="UP001589788">
    <property type="component" value="Unassembled WGS sequence"/>
</dbReference>
<feature type="transmembrane region" description="Helical" evidence="8">
    <location>
        <begin position="406"/>
        <end position="427"/>
    </location>
</feature>
<keyword evidence="11" id="KW-1185">Reference proteome</keyword>
<feature type="transmembrane region" description="Helical" evidence="8">
    <location>
        <begin position="240"/>
        <end position="260"/>
    </location>
</feature>
<dbReference type="EC" id="2.4.-.-" evidence="10"/>
<evidence type="ECO:0000256" key="4">
    <source>
        <dbReference type="ARBA" id="ARBA00022679"/>
    </source>
</evidence>
<keyword evidence="3 10" id="KW-0328">Glycosyltransferase</keyword>